<dbReference type="InterPro" id="IPR000836">
    <property type="entry name" value="PRTase_dom"/>
</dbReference>
<dbReference type="InterPro" id="IPR051910">
    <property type="entry name" value="ComF/GntX_DNA_util-trans"/>
</dbReference>
<dbReference type="FunCoup" id="A0A6G9I8Y5">
    <property type="interactions" value="253"/>
</dbReference>
<dbReference type="Gene3D" id="3.40.50.2020">
    <property type="match status" value="1"/>
</dbReference>
<dbReference type="KEGG" id="orb:IPMB12_02650"/>
<proteinExistence type="inferred from homology"/>
<comment type="similarity">
    <text evidence="1">Belongs to the ComF/GntX family.</text>
</comment>
<organism evidence="3 4">
    <name type="scientific">Zophobihabitans entericus</name>
    <dbReference type="NCBI Taxonomy" id="1635327"/>
    <lineage>
        <taxon>Bacteria</taxon>
        <taxon>Pseudomonadati</taxon>
        <taxon>Pseudomonadota</taxon>
        <taxon>Gammaproteobacteria</taxon>
        <taxon>Orbales</taxon>
        <taxon>Orbaceae</taxon>
        <taxon>Zophobihabitans</taxon>
    </lineage>
</organism>
<evidence type="ECO:0000313" key="3">
    <source>
        <dbReference type="EMBL" id="QIQ20675.1"/>
    </source>
</evidence>
<evidence type="ECO:0000259" key="2">
    <source>
        <dbReference type="Pfam" id="PF00156"/>
    </source>
</evidence>
<protein>
    <submittedName>
        <fullName evidence="3">DNA utilization protein GntX</fullName>
    </submittedName>
</protein>
<sequence length="226" mass="25892">MWRNTLCLLCKLPLTLSPHGICSQCIKHMTTLPVCCLRCGLPVPGPKAPCYHCRILKPKWQTLIAVSDYCEPLKSLIARLKFYQQYQLARPLARLLLLSWLKERRQRALIKPELILPVPLHRTRYLKRGFNQTELLAKPLAHWLNCAYSDDLLTRIKPALEQKMLNARARRSNLRSAFHCNQNLAGKHIMLVDDIVTTGSTINEISYILKQQGAGSIQIICLCRTL</sequence>
<name>A0A6G9I8Y5_9GAMM</name>
<dbReference type="InParanoid" id="A0A6G9I8Y5"/>
<evidence type="ECO:0000313" key="4">
    <source>
        <dbReference type="Proteomes" id="UP000501168"/>
    </source>
</evidence>
<dbReference type="PANTHER" id="PTHR47505:SF1">
    <property type="entry name" value="DNA UTILIZATION PROTEIN YHGH"/>
    <property type="match status" value="1"/>
</dbReference>
<accession>A0A6G9I8Y5</accession>
<gene>
    <name evidence="3" type="ORF">IPMB12_02650</name>
</gene>
<dbReference type="CDD" id="cd06223">
    <property type="entry name" value="PRTases_typeI"/>
    <property type="match status" value="1"/>
</dbReference>
<dbReference type="InterPro" id="IPR029057">
    <property type="entry name" value="PRTase-like"/>
</dbReference>
<dbReference type="Pfam" id="PF00156">
    <property type="entry name" value="Pribosyltran"/>
    <property type="match status" value="1"/>
</dbReference>
<reference evidence="3 4" key="1">
    <citation type="submission" date="2020-03" db="EMBL/GenBank/DDBJ databases">
        <title>Complete genome sequence of Orbus sp. IPMB12 (BCRC 80908).</title>
        <authorList>
            <person name="Lo W.-S."/>
            <person name="Chang T.-H."/>
            <person name="Kuo C.-H."/>
        </authorList>
    </citation>
    <scope>NUCLEOTIDE SEQUENCE [LARGE SCALE GENOMIC DNA]</scope>
    <source>
        <strain evidence="3 4">IPMB12</strain>
    </source>
</reference>
<dbReference type="AlphaFoldDB" id="A0A6G9I8Y5"/>
<dbReference type="RefSeq" id="WP_166914689.1">
    <property type="nucleotide sequence ID" value="NZ_CP050253.1"/>
</dbReference>
<feature type="domain" description="Phosphoribosyltransferase" evidence="2">
    <location>
        <begin position="136"/>
        <end position="224"/>
    </location>
</feature>
<dbReference type="PANTHER" id="PTHR47505">
    <property type="entry name" value="DNA UTILIZATION PROTEIN YHGH"/>
    <property type="match status" value="1"/>
</dbReference>
<keyword evidence="4" id="KW-1185">Reference proteome</keyword>
<evidence type="ECO:0000256" key="1">
    <source>
        <dbReference type="ARBA" id="ARBA00008007"/>
    </source>
</evidence>
<dbReference type="EMBL" id="CP050253">
    <property type="protein sequence ID" value="QIQ20675.1"/>
    <property type="molecule type" value="Genomic_DNA"/>
</dbReference>
<dbReference type="SUPFAM" id="SSF53271">
    <property type="entry name" value="PRTase-like"/>
    <property type="match status" value="1"/>
</dbReference>
<dbReference type="Proteomes" id="UP000501168">
    <property type="component" value="Chromosome"/>
</dbReference>